<reference evidence="3 4" key="1">
    <citation type="submission" date="2018-07" db="EMBL/GenBank/DDBJ databases">
        <title>Freshwater and sediment microbial communities from various areas in North America, analyzing microbe dynamics in response to fracking.</title>
        <authorList>
            <person name="Lamendella R."/>
        </authorList>
    </citation>
    <scope>NUCLEOTIDE SEQUENCE [LARGE SCALE GENOMIC DNA]</scope>
    <source>
        <strain evidence="3 4">160A</strain>
    </source>
</reference>
<dbReference type="PANTHER" id="PTHR43592">
    <property type="entry name" value="CAAX AMINO TERMINAL PROTEASE"/>
    <property type="match status" value="1"/>
</dbReference>
<comment type="caution">
    <text evidence="3">The sequence shown here is derived from an EMBL/GenBank/DDBJ whole genome shotgun (WGS) entry which is preliminary data.</text>
</comment>
<keyword evidence="4" id="KW-1185">Reference proteome</keyword>
<feature type="domain" description="CAAX prenyl protease 2/Lysostaphin resistance protein A-like" evidence="2">
    <location>
        <begin position="159"/>
        <end position="247"/>
    </location>
</feature>
<dbReference type="Proteomes" id="UP000252733">
    <property type="component" value="Unassembled WGS sequence"/>
</dbReference>
<dbReference type="GO" id="GO:0004175">
    <property type="term" value="F:endopeptidase activity"/>
    <property type="evidence" value="ECO:0007669"/>
    <property type="project" value="UniProtKB-ARBA"/>
</dbReference>
<feature type="transmembrane region" description="Helical" evidence="1">
    <location>
        <begin position="194"/>
        <end position="214"/>
    </location>
</feature>
<feature type="transmembrane region" description="Helical" evidence="1">
    <location>
        <begin position="60"/>
        <end position="85"/>
    </location>
</feature>
<dbReference type="AlphaFoldDB" id="A0A368UM15"/>
<evidence type="ECO:0000313" key="4">
    <source>
        <dbReference type="Proteomes" id="UP000252733"/>
    </source>
</evidence>
<dbReference type="InterPro" id="IPR003675">
    <property type="entry name" value="Rce1/LyrA-like_dom"/>
</dbReference>
<evidence type="ECO:0000313" key="3">
    <source>
        <dbReference type="EMBL" id="RCW29848.1"/>
    </source>
</evidence>
<protein>
    <recommendedName>
        <fullName evidence="2">CAAX prenyl protease 2/Lysostaphin resistance protein A-like domain-containing protein</fullName>
    </recommendedName>
</protein>
<feature type="transmembrane region" description="Helical" evidence="1">
    <location>
        <begin position="275"/>
        <end position="292"/>
    </location>
</feature>
<dbReference type="RefSeq" id="WP_114437782.1">
    <property type="nucleotide sequence ID" value="NZ_QPIZ01000025.1"/>
</dbReference>
<feature type="transmembrane region" description="Helical" evidence="1">
    <location>
        <begin position="234"/>
        <end position="255"/>
    </location>
</feature>
<accession>A0A368UM15</accession>
<dbReference type="Pfam" id="PF02517">
    <property type="entry name" value="Rce1-like"/>
    <property type="match status" value="1"/>
</dbReference>
<evidence type="ECO:0000259" key="2">
    <source>
        <dbReference type="Pfam" id="PF02517"/>
    </source>
</evidence>
<evidence type="ECO:0000256" key="1">
    <source>
        <dbReference type="SAM" id="Phobius"/>
    </source>
</evidence>
<name>A0A368UM15_9BACT</name>
<dbReference type="PANTHER" id="PTHR43592:SF15">
    <property type="entry name" value="CAAX AMINO TERMINAL PROTEASE FAMILY PROTEIN"/>
    <property type="match status" value="1"/>
</dbReference>
<feature type="transmembrane region" description="Helical" evidence="1">
    <location>
        <begin position="12"/>
        <end position="40"/>
    </location>
</feature>
<keyword evidence="1" id="KW-1133">Transmembrane helix</keyword>
<gene>
    <name evidence="3" type="ORF">DFO77_12541</name>
</gene>
<dbReference type="EMBL" id="QPIZ01000025">
    <property type="protein sequence ID" value="RCW29848.1"/>
    <property type="molecule type" value="Genomic_DNA"/>
</dbReference>
<feature type="transmembrane region" description="Helical" evidence="1">
    <location>
        <begin position="97"/>
        <end position="118"/>
    </location>
</feature>
<organism evidence="3 4">
    <name type="scientific">Marinilabilia salmonicolor</name>
    <dbReference type="NCBI Taxonomy" id="989"/>
    <lineage>
        <taxon>Bacteria</taxon>
        <taxon>Pseudomonadati</taxon>
        <taxon>Bacteroidota</taxon>
        <taxon>Bacteroidia</taxon>
        <taxon>Marinilabiliales</taxon>
        <taxon>Marinilabiliaceae</taxon>
        <taxon>Marinilabilia</taxon>
    </lineage>
</organism>
<feature type="transmembrane region" description="Helical" evidence="1">
    <location>
        <begin position="156"/>
        <end position="173"/>
    </location>
</feature>
<sequence length="300" mass="34117">MKEMWSHLGGFGKLLVTVLLVFTSFMVFSLIALLAALPFSDGLSLLSGPQAPLSTGMLRYFQIVQSISVFIIPSLLAGLLFWGHLTRGIGFTQPRAGSIIFSLLIIVASQPLVSYLGIWNSSMQLPDMLRGLEQWMARSEENAADFIFQILDTDDPAILLLNILMIAILPALGEEMLFRGVLQPIFGEWFRNNHLAILVTAFLFSAIHLQFFTFMPRFFLGLALGYLMVWSRNLWYPIAGHFANNFLSLVIFYFYRHTHPEINPMEPDAEMLSPVWLLPSIILLFWLSWSFFRKENSLKS</sequence>
<keyword evidence="1" id="KW-0472">Membrane</keyword>
<dbReference type="GO" id="GO:0080120">
    <property type="term" value="P:CAAX-box protein maturation"/>
    <property type="evidence" value="ECO:0007669"/>
    <property type="project" value="UniProtKB-ARBA"/>
</dbReference>
<proteinExistence type="predicted"/>
<keyword evidence="1" id="KW-0812">Transmembrane</keyword>